<dbReference type="InterPro" id="IPR029058">
    <property type="entry name" value="AB_hydrolase_fold"/>
</dbReference>
<evidence type="ECO:0000313" key="3">
    <source>
        <dbReference type="Proteomes" id="UP000016567"/>
    </source>
</evidence>
<evidence type="ECO:0000313" key="2">
    <source>
        <dbReference type="EMBL" id="GAD75481.1"/>
    </source>
</evidence>
<comment type="caution">
    <text evidence="2">The sequence shown here is derived from an EMBL/GenBank/DDBJ whole genome shotgun (WGS) entry which is preliminary data.</text>
</comment>
<gene>
    <name evidence="2" type="ORF">VAZ01S_025_00760</name>
</gene>
<dbReference type="RefSeq" id="WP_021709240.1">
    <property type="nucleotide sequence ID" value="NZ_BAOB01000004.1"/>
</dbReference>
<dbReference type="AlphaFoldDB" id="U3A653"/>
<dbReference type="Pfam" id="PF12146">
    <property type="entry name" value="Hydrolase_4"/>
    <property type="match status" value="1"/>
</dbReference>
<protein>
    <recommendedName>
        <fullName evidence="1">Serine aminopeptidase S33 domain-containing protein</fullName>
    </recommendedName>
</protein>
<dbReference type="Gene3D" id="3.40.50.1820">
    <property type="entry name" value="alpha/beta hydrolase"/>
    <property type="match status" value="1"/>
</dbReference>
<dbReference type="EMBL" id="BATL01000025">
    <property type="protein sequence ID" value="GAD75481.1"/>
    <property type="molecule type" value="Genomic_DNA"/>
</dbReference>
<dbReference type="STRING" id="1219077.VAZ01S_025_00760"/>
<name>U3A653_9VIBR</name>
<feature type="domain" description="Serine aminopeptidase S33" evidence="1">
    <location>
        <begin position="108"/>
        <end position="216"/>
    </location>
</feature>
<dbReference type="SUPFAM" id="SSF53474">
    <property type="entry name" value="alpha/beta-Hydrolases"/>
    <property type="match status" value="1"/>
</dbReference>
<sequence length="332" mass="37043">MSNDTCHPNLTRAPKGLVSHLPFLPKLLTKVIVNERIAPARLGNPKTPKDYGMPYQDIDIHTQDGVRLSGWEIIRTNSSKLAIINHPLTCTRYGAVKGLDGVPVEFLPMAKHLYDAGFSILMYDHRGQGDSDGGIGKTMIGHEVPVGAGVTEWQDLLGSLEYVSTHDLLKTNAIALISQCMGANAAITAWDKSPDAIFWGNVKCHVAIQPTLSYNMTYRFIHKKLHIDLVDQVEKAQFNKVGFGYSNVLEHISQVRVPMLFCQVKDDQYTLDKTTGINDVQLIYEACPTTKTLIWVGPNEAKPFGSGKRFDGYGYFNHYPEELLDFLNQHID</sequence>
<organism evidence="2 3">
    <name type="scientific">Vibrio azureus NBRC 104587</name>
    <dbReference type="NCBI Taxonomy" id="1219077"/>
    <lineage>
        <taxon>Bacteria</taxon>
        <taxon>Pseudomonadati</taxon>
        <taxon>Pseudomonadota</taxon>
        <taxon>Gammaproteobacteria</taxon>
        <taxon>Vibrionales</taxon>
        <taxon>Vibrionaceae</taxon>
        <taxon>Vibrio</taxon>
    </lineage>
</organism>
<proteinExistence type="predicted"/>
<dbReference type="InterPro" id="IPR022742">
    <property type="entry name" value="Hydrolase_4"/>
</dbReference>
<dbReference type="OrthoDB" id="9798884at2"/>
<dbReference type="eggNOG" id="COG1073">
    <property type="taxonomic scope" value="Bacteria"/>
</dbReference>
<evidence type="ECO:0000259" key="1">
    <source>
        <dbReference type="Pfam" id="PF12146"/>
    </source>
</evidence>
<reference evidence="2 3" key="1">
    <citation type="submission" date="2013-09" db="EMBL/GenBank/DDBJ databases">
        <title>Whole genome shotgun sequence of Vibrio azureus NBRC 104587.</title>
        <authorList>
            <person name="Isaki S."/>
            <person name="Hosoyama A."/>
            <person name="Numata M."/>
            <person name="Hashimoto M."/>
            <person name="Hosoyama Y."/>
            <person name="Tsuchikane K."/>
            <person name="Noguchi M."/>
            <person name="Hirakata S."/>
            <person name="Ichikawa N."/>
            <person name="Ohji S."/>
            <person name="Yamazoe A."/>
            <person name="Fujita N."/>
        </authorList>
    </citation>
    <scope>NUCLEOTIDE SEQUENCE [LARGE SCALE GENOMIC DNA]</scope>
    <source>
        <strain evidence="2 3">NBRC 104587</strain>
    </source>
</reference>
<keyword evidence="3" id="KW-1185">Reference proteome</keyword>
<dbReference type="Proteomes" id="UP000016567">
    <property type="component" value="Unassembled WGS sequence"/>
</dbReference>
<accession>U3A653</accession>